<evidence type="ECO:0000256" key="1">
    <source>
        <dbReference type="SAM" id="MobiDB-lite"/>
    </source>
</evidence>
<gene>
    <name evidence="2" type="ORF">OO17_17130</name>
</gene>
<sequence>MNIKASGHAALIIAAGLWVGLAGPMQITASAAASPDSAQAAKDGRASAASATRPVAKKSVKKAVKHSRRHRNKAASAKPAKAVASKPETPDAKAGPAATTAQLPAAIADAKAELPAADAPAVPEPAAELVANEGDVAPTTQPLGTAPASAEIVPPDQLNAIDLAASDDKAGPVAQSDS</sequence>
<comment type="caution">
    <text evidence="2">The sequence shown here is derived from an EMBL/GenBank/DDBJ whole genome shotgun (WGS) entry which is preliminary data.</text>
</comment>
<dbReference type="PATRIC" id="fig|1076.23.peg.3680"/>
<feature type="compositionally biased region" description="Low complexity" evidence="1">
    <location>
        <begin position="33"/>
        <end position="51"/>
    </location>
</feature>
<feature type="region of interest" description="Disordered" evidence="1">
    <location>
        <begin position="33"/>
        <end position="100"/>
    </location>
</feature>
<accession>A0A0D7EJD6</accession>
<dbReference type="RefSeq" id="WP_044413599.1">
    <property type="nucleotide sequence ID" value="NZ_JXXE01000344.1"/>
</dbReference>
<dbReference type="EMBL" id="JXXE01000344">
    <property type="protein sequence ID" value="KIZ40645.1"/>
    <property type="molecule type" value="Genomic_DNA"/>
</dbReference>
<evidence type="ECO:0000313" key="3">
    <source>
        <dbReference type="Proteomes" id="UP000032515"/>
    </source>
</evidence>
<organism evidence="2 3">
    <name type="scientific">Rhodopseudomonas palustris</name>
    <dbReference type="NCBI Taxonomy" id="1076"/>
    <lineage>
        <taxon>Bacteria</taxon>
        <taxon>Pseudomonadati</taxon>
        <taxon>Pseudomonadota</taxon>
        <taxon>Alphaproteobacteria</taxon>
        <taxon>Hyphomicrobiales</taxon>
        <taxon>Nitrobacteraceae</taxon>
        <taxon>Rhodopseudomonas</taxon>
    </lineage>
</organism>
<feature type="non-terminal residue" evidence="2">
    <location>
        <position position="178"/>
    </location>
</feature>
<evidence type="ECO:0000313" key="2">
    <source>
        <dbReference type="EMBL" id="KIZ40645.1"/>
    </source>
</evidence>
<proteinExistence type="predicted"/>
<protein>
    <submittedName>
        <fullName evidence="2">Uncharacterized protein</fullName>
    </submittedName>
</protein>
<dbReference type="Proteomes" id="UP000032515">
    <property type="component" value="Unassembled WGS sequence"/>
</dbReference>
<name>A0A0D7EJD6_RHOPL</name>
<dbReference type="AlphaFoldDB" id="A0A0D7EJD6"/>
<feature type="compositionally biased region" description="Low complexity" evidence="1">
    <location>
        <begin position="74"/>
        <end position="87"/>
    </location>
</feature>
<feature type="compositionally biased region" description="Low complexity" evidence="1">
    <location>
        <begin position="114"/>
        <end position="131"/>
    </location>
</feature>
<feature type="compositionally biased region" description="Basic residues" evidence="1">
    <location>
        <begin position="55"/>
        <end position="73"/>
    </location>
</feature>
<feature type="region of interest" description="Disordered" evidence="1">
    <location>
        <begin position="114"/>
        <end position="178"/>
    </location>
</feature>
<reference evidence="2 3" key="1">
    <citation type="submission" date="2014-11" db="EMBL/GenBank/DDBJ databases">
        <title>Genomics and ecophysiology of heterotrophic nitrogen fixing bacteria isolated from estuarine surface water.</title>
        <authorList>
            <person name="Bentzon-Tilia M."/>
            <person name="Severin I."/>
            <person name="Hansen L.H."/>
            <person name="Riemann L."/>
        </authorList>
    </citation>
    <scope>NUCLEOTIDE SEQUENCE [LARGE SCALE GENOMIC DNA]</scope>
    <source>
        <strain evidence="2 3">BAL398</strain>
    </source>
</reference>